<keyword evidence="2" id="KW-0812">Transmembrane</keyword>
<proteinExistence type="predicted"/>
<dbReference type="EMBL" id="CAXIEN010000249">
    <property type="protein sequence ID" value="CAL1289452.1"/>
    <property type="molecule type" value="Genomic_DNA"/>
</dbReference>
<comment type="caution">
    <text evidence="3">The sequence shown here is derived from an EMBL/GenBank/DDBJ whole genome shotgun (WGS) entry which is preliminary data.</text>
</comment>
<evidence type="ECO:0000256" key="1">
    <source>
        <dbReference type="SAM" id="MobiDB-lite"/>
    </source>
</evidence>
<gene>
    <name evidence="3" type="ORF">LARSCL_LOCUS15952</name>
</gene>
<reference evidence="3 4" key="1">
    <citation type="submission" date="2024-04" db="EMBL/GenBank/DDBJ databases">
        <authorList>
            <person name="Rising A."/>
            <person name="Reimegard J."/>
            <person name="Sonavane S."/>
            <person name="Akerstrom W."/>
            <person name="Nylinder S."/>
            <person name="Hedman E."/>
            <person name="Kallberg Y."/>
        </authorList>
    </citation>
    <scope>NUCLEOTIDE SEQUENCE [LARGE SCALE GENOMIC DNA]</scope>
</reference>
<protein>
    <submittedName>
        <fullName evidence="3">Uncharacterized protein</fullName>
    </submittedName>
</protein>
<feature type="transmembrane region" description="Helical" evidence="2">
    <location>
        <begin position="36"/>
        <end position="56"/>
    </location>
</feature>
<keyword evidence="2" id="KW-1133">Transmembrane helix</keyword>
<keyword evidence="4" id="KW-1185">Reference proteome</keyword>
<accession>A0AAV2B028</accession>
<evidence type="ECO:0000313" key="3">
    <source>
        <dbReference type="EMBL" id="CAL1289452.1"/>
    </source>
</evidence>
<evidence type="ECO:0000313" key="4">
    <source>
        <dbReference type="Proteomes" id="UP001497382"/>
    </source>
</evidence>
<name>A0AAV2B028_9ARAC</name>
<organism evidence="3 4">
    <name type="scientific">Larinioides sclopetarius</name>
    <dbReference type="NCBI Taxonomy" id="280406"/>
    <lineage>
        <taxon>Eukaryota</taxon>
        <taxon>Metazoa</taxon>
        <taxon>Ecdysozoa</taxon>
        <taxon>Arthropoda</taxon>
        <taxon>Chelicerata</taxon>
        <taxon>Arachnida</taxon>
        <taxon>Araneae</taxon>
        <taxon>Araneomorphae</taxon>
        <taxon>Entelegynae</taxon>
        <taxon>Araneoidea</taxon>
        <taxon>Araneidae</taxon>
        <taxon>Larinioides</taxon>
    </lineage>
</organism>
<feature type="region of interest" description="Disordered" evidence="1">
    <location>
        <begin position="95"/>
        <end position="121"/>
    </location>
</feature>
<sequence>MCVCFRTSLFKSGVFWKCNNPILDTTLTIWRQHSVFAHWTGMYYVLLLCALSSAVVSGRTLPKGHRYSIDLRNDKIYDLSDDITILPFFNKGRSGSRSLRQSLPPNLAREEGGPSCPPPSEKELVTSLDLYYIGDFRFSVPSNLGRKRKVLAECGFLLGLTDFAEAPRFNDPQDTPSPPELWFRWHRLRAKCQVSTVLEGLKEGSGEAEIVVKPLYMLVRLPPTEPSLPEIEMTGVKEVTIKLEGLDVLPSEATKSIISNIEHHMICVLNNDVRNLLKDSMKSSIKKQPSANLTKLIFERKT</sequence>
<evidence type="ECO:0000256" key="2">
    <source>
        <dbReference type="SAM" id="Phobius"/>
    </source>
</evidence>
<dbReference type="Proteomes" id="UP001497382">
    <property type="component" value="Unassembled WGS sequence"/>
</dbReference>
<dbReference type="AlphaFoldDB" id="A0AAV2B028"/>
<keyword evidence="2" id="KW-0472">Membrane</keyword>